<dbReference type="GO" id="GO:0042744">
    <property type="term" value="P:hydrogen peroxide catabolic process"/>
    <property type="evidence" value="ECO:0007669"/>
    <property type="project" value="TreeGrafter"/>
</dbReference>
<dbReference type="InterPro" id="IPR009050">
    <property type="entry name" value="Globin-like_sf"/>
</dbReference>
<evidence type="ECO:0000259" key="8">
    <source>
        <dbReference type="PROSITE" id="PS01033"/>
    </source>
</evidence>
<dbReference type="HOGENOM" id="CLU_003827_10_2_1"/>
<reference evidence="9" key="3">
    <citation type="submission" date="2025-08" db="UniProtKB">
        <authorList>
            <consortium name="Ensembl"/>
        </authorList>
    </citation>
    <scope>IDENTIFICATION</scope>
</reference>
<dbReference type="Pfam" id="PF00042">
    <property type="entry name" value="Globin"/>
    <property type="match status" value="1"/>
</dbReference>
<evidence type="ECO:0000313" key="10">
    <source>
        <dbReference type="Proteomes" id="UP000007267"/>
    </source>
</evidence>
<organism evidence="9 10">
    <name type="scientific">Pelodiscus sinensis</name>
    <name type="common">Chinese softshell turtle</name>
    <name type="synonym">Trionyx sinensis</name>
    <dbReference type="NCBI Taxonomy" id="13735"/>
    <lineage>
        <taxon>Eukaryota</taxon>
        <taxon>Metazoa</taxon>
        <taxon>Chordata</taxon>
        <taxon>Craniata</taxon>
        <taxon>Vertebrata</taxon>
        <taxon>Euteleostomi</taxon>
        <taxon>Archelosauria</taxon>
        <taxon>Testudinata</taxon>
        <taxon>Testudines</taxon>
        <taxon>Cryptodira</taxon>
        <taxon>Trionychia</taxon>
        <taxon>Trionychidae</taxon>
        <taxon>Pelodiscus</taxon>
    </lineage>
</organism>
<keyword evidence="3 7" id="KW-0349">Heme</keyword>
<dbReference type="GO" id="GO:0004601">
    <property type="term" value="F:peroxidase activity"/>
    <property type="evidence" value="ECO:0007669"/>
    <property type="project" value="TreeGrafter"/>
</dbReference>
<evidence type="ECO:0000256" key="5">
    <source>
        <dbReference type="ARBA" id="ARBA00022723"/>
    </source>
</evidence>
<sequence>MVLTACDKTNVKAVWTKVSGHLEDYGAETLERMFATYPSTKTYFAHFDLHHGSSQVRTQGKKVLSALGDAVAHVDDLPSALSRLSDLHAKNLRVDPVNFKLLSH</sequence>
<dbReference type="PANTHER" id="PTHR11442">
    <property type="entry name" value="HEMOGLOBIN FAMILY MEMBER"/>
    <property type="match status" value="1"/>
</dbReference>
<dbReference type="GO" id="GO:0005344">
    <property type="term" value="F:oxygen carrier activity"/>
    <property type="evidence" value="ECO:0007669"/>
    <property type="project" value="UniProtKB-KW"/>
</dbReference>
<dbReference type="PROSITE" id="PS01033">
    <property type="entry name" value="GLOBIN"/>
    <property type="match status" value="1"/>
</dbReference>
<dbReference type="GO" id="GO:0020037">
    <property type="term" value="F:heme binding"/>
    <property type="evidence" value="ECO:0007669"/>
    <property type="project" value="InterPro"/>
</dbReference>
<name>K7FYU2_PELSI</name>
<dbReference type="AlphaFoldDB" id="K7FYU2"/>
<keyword evidence="10" id="KW-1185">Reference proteome</keyword>
<dbReference type="GO" id="GO:0005506">
    <property type="term" value="F:iron ion binding"/>
    <property type="evidence" value="ECO:0007669"/>
    <property type="project" value="InterPro"/>
</dbReference>
<dbReference type="Proteomes" id="UP000007267">
    <property type="component" value="Unassembled WGS sequence"/>
</dbReference>
<dbReference type="STRING" id="13735.ENSPSIP00000013202"/>
<evidence type="ECO:0000256" key="2">
    <source>
        <dbReference type="ARBA" id="ARBA00022448"/>
    </source>
</evidence>
<dbReference type="Gene3D" id="1.10.490.10">
    <property type="entry name" value="Globins"/>
    <property type="match status" value="1"/>
</dbReference>
<evidence type="ECO:0000256" key="4">
    <source>
        <dbReference type="ARBA" id="ARBA00022621"/>
    </source>
</evidence>
<dbReference type="InterPro" id="IPR002338">
    <property type="entry name" value="Hemoglobin_a-typ"/>
</dbReference>
<dbReference type="PRINTS" id="PR00612">
    <property type="entry name" value="ALPHAHAEM"/>
</dbReference>
<protein>
    <submittedName>
        <fullName evidence="9">Hemoglobin A subunit alpha-2-like</fullName>
    </submittedName>
</protein>
<dbReference type="PRINTS" id="PR00815">
    <property type="entry name" value="PIHAEM"/>
</dbReference>
<dbReference type="EMBL" id="AGCU01096289">
    <property type="status" value="NOT_ANNOTATED_CDS"/>
    <property type="molecule type" value="Genomic_DNA"/>
</dbReference>
<reference evidence="10" key="1">
    <citation type="submission" date="2011-10" db="EMBL/GenBank/DDBJ databases">
        <authorList>
            <consortium name="Soft-shell Turtle Genome Consortium"/>
        </authorList>
    </citation>
    <scope>NUCLEOTIDE SEQUENCE [LARGE SCALE GENOMIC DNA]</scope>
    <source>
        <strain evidence="10">Daiwa-1</strain>
    </source>
</reference>
<dbReference type="GO" id="GO:0005833">
    <property type="term" value="C:hemoglobin complex"/>
    <property type="evidence" value="ECO:0007669"/>
    <property type="project" value="InterPro"/>
</dbReference>
<dbReference type="PANTHER" id="PTHR11442:SF48">
    <property type="entry name" value="HEMOGLOBIN SUBUNIT ALPHA"/>
    <property type="match status" value="1"/>
</dbReference>
<dbReference type="InterPro" id="IPR012292">
    <property type="entry name" value="Globin/Proto"/>
</dbReference>
<dbReference type="FunFam" id="1.10.490.10:FF:000002">
    <property type="entry name" value="Hemoglobin subunit alpha"/>
    <property type="match status" value="1"/>
</dbReference>
<evidence type="ECO:0000313" key="9">
    <source>
        <dbReference type="Ensembl" id="ENSPSIP00000013202.1"/>
    </source>
</evidence>
<keyword evidence="2 7" id="KW-0813">Transport</keyword>
<evidence type="ECO:0000256" key="3">
    <source>
        <dbReference type="ARBA" id="ARBA00022617"/>
    </source>
</evidence>
<reference evidence="9" key="4">
    <citation type="submission" date="2025-09" db="UniProtKB">
        <authorList>
            <consortium name="Ensembl"/>
        </authorList>
    </citation>
    <scope>IDENTIFICATION</scope>
</reference>
<keyword evidence="6" id="KW-0408">Iron</keyword>
<dbReference type="InterPro" id="IPR000971">
    <property type="entry name" value="Globin"/>
</dbReference>
<dbReference type="GeneTree" id="ENSGT00940000154590"/>
<dbReference type="OMA" id="HEHAQNS"/>
<dbReference type="GO" id="GO:0031720">
    <property type="term" value="F:haptoglobin binding"/>
    <property type="evidence" value="ECO:0007669"/>
    <property type="project" value="TreeGrafter"/>
</dbReference>
<keyword evidence="4 7" id="KW-0561">Oxygen transport</keyword>
<feature type="domain" description="Globin" evidence="8">
    <location>
        <begin position="2"/>
        <end position="104"/>
    </location>
</feature>
<dbReference type="GO" id="GO:0043177">
    <property type="term" value="F:organic acid binding"/>
    <property type="evidence" value="ECO:0007669"/>
    <property type="project" value="TreeGrafter"/>
</dbReference>
<dbReference type="eggNOG" id="KOG3378">
    <property type="taxonomic scope" value="Eukaryota"/>
</dbReference>
<evidence type="ECO:0000256" key="1">
    <source>
        <dbReference type="ARBA" id="ARBA00008705"/>
    </source>
</evidence>
<proteinExistence type="inferred from homology"/>
<dbReference type="InterPro" id="IPR050056">
    <property type="entry name" value="Hemoglobin_oxygen_transport"/>
</dbReference>
<comment type="similarity">
    <text evidence="1 7">Belongs to the globin family.</text>
</comment>
<dbReference type="SUPFAM" id="SSF46458">
    <property type="entry name" value="Globin-like"/>
    <property type="match status" value="1"/>
</dbReference>
<dbReference type="GO" id="GO:0072562">
    <property type="term" value="C:blood microparticle"/>
    <property type="evidence" value="ECO:0007669"/>
    <property type="project" value="TreeGrafter"/>
</dbReference>
<dbReference type="GO" id="GO:0019825">
    <property type="term" value="F:oxygen binding"/>
    <property type="evidence" value="ECO:0007669"/>
    <property type="project" value="InterPro"/>
</dbReference>
<reference evidence="10" key="2">
    <citation type="journal article" date="2013" name="Nat. Genet.">
        <title>The draft genomes of soft-shell turtle and green sea turtle yield insights into the development and evolution of the turtle-specific body plan.</title>
        <authorList>
            <person name="Wang Z."/>
            <person name="Pascual-Anaya J."/>
            <person name="Zadissa A."/>
            <person name="Li W."/>
            <person name="Niimura Y."/>
            <person name="Huang Z."/>
            <person name="Li C."/>
            <person name="White S."/>
            <person name="Xiong Z."/>
            <person name="Fang D."/>
            <person name="Wang B."/>
            <person name="Ming Y."/>
            <person name="Chen Y."/>
            <person name="Zheng Y."/>
            <person name="Kuraku S."/>
            <person name="Pignatelli M."/>
            <person name="Herrero J."/>
            <person name="Beal K."/>
            <person name="Nozawa M."/>
            <person name="Li Q."/>
            <person name="Wang J."/>
            <person name="Zhang H."/>
            <person name="Yu L."/>
            <person name="Shigenobu S."/>
            <person name="Wang J."/>
            <person name="Liu J."/>
            <person name="Flicek P."/>
            <person name="Searle S."/>
            <person name="Wang J."/>
            <person name="Kuratani S."/>
            <person name="Yin Y."/>
            <person name="Aken B."/>
            <person name="Zhang G."/>
            <person name="Irie N."/>
        </authorList>
    </citation>
    <scope>NUCLEOTIDE SEQUENCE [LARGE SCALE GENOMIC DNA]</scope>
    <source>
        <strain evidence="10">Daiwa-1</strain>
    </source>
</reference>
<accession>K7FYU2</accession>
<keyword evidence="5" id="KW-0479">Metal-binding</keyword>
<dbReference type="Ensembl" id="ENSPSIT00000013265.1">
    <property type="protein sequence ID" value="ENSPSIP00000013202.1"/>
    <property type="gene ID" value="ENSPSIG00000011874.1"/>
</dbReference>
<evidence type="ECO:0000256" key="7">
    <source>
        <dbReference type="RuleBase" id="RU000356"/>
    </source>
</evidence>
<evidence type="ECO:0000256" key="6">
    <source>
        <dbReference type="ARBA" id="ARBA00023004"/>
    </source>
</evidence>
<dbReference type="GO" id="GO:0031838">
    <property type="term" value="C:haptoglobin-hemoglobin complex"/>
    <property type="evidence" value="ECO:0007669"/>
    <property type="project" value="TreeGrafter"/>
</dbReference>
<dbReference type="InterPro" id="IPR002339">
    <property type="entry name" value="Hemoglobin_pi"/>
</dbReference>